<dbReference type="PANTHER" id="PTHR10138">
    <property type="entry name" value="TRYPTOPHAN 2,3-DIOXYGENASE"/>
    <property type="match status" value="1"/>
</dbReference>
<dbReference type="OrthoDB" id="4444951at2"/>
<dbReference type="AlphaFoldDB" id="A0A4R2JCD0"/>
<accession>A0A4R2JCD0</accession>
<dbReference type="GO" id="GO:0020037">
    <property type="term" value="F:heme binding"/>
    <property type="evidence" value="ECO:0007669"/>
    <property type="project" value="InterPro"/>
</dbReference>
<dbReference type="InterPro" id="IPR037217">
    <property type="entry name" value="Trp/Indoleamine_2_3_dOase-like"/>
</dbReference>
<sequence length="410" mass="45991">MPTAELKSWLRQPDLMTFPYGAVLREYHCVGKHFVSRELIDLLAAARARLSTMSGPWPRLRTLVSFLDTVLDKPDDRYDYSSYLALPLLQLPGADDPVEQAPFARARCDRITTQIVADALAFELAKAEGRTGLLPRMRPPAGLIRKRYKHGVRVMRPGLARMSLDSDLTATDPADLTRQACSAVRADMSVTERQALELSMLPVYTAHDEYLFLRVLQAFETTFSLLATHLRGVITALPRGEVDQAIGFLNASEAALHESAPLFSVLATMQVESFRTFRQFTEGASAIQSQNYKLVESLCRRPDPDRIDSAAYESTPDVRLRVLVGQTTLDEVYCYVRETGELSESDHRRLGKAMSGFAGALTRWRRTHYRLAVRMLGEATGTGYTEGTPYLKAVRDIPVFRAVDERARTR</sequence>
<dbReference type="GO" id="GO:0004833">
    <property type="term" value="F:L-tryptophan 2,3-dioxygenase activity"/>
    <property type="evidence" value="ECO:0007669"/>
    <property type="project" value="InterPro"/>
</dbReference>
<comment type="caution">
    <text evidence="1">The sequence shown here is derived from an EMBL/GenBank/DDBJ whole genome shotgun (WGS) entry which is preliminary data.</text>
</comment>
<dbReference type="InterPro" id="IPR004981">
    <property type="entry name" value="Trp_2_3_dOase"/>
</dbReference>
<dbReference type="Gene3D" id="1.20.58.480">
    <property type="match status" value="1"/>
</dbReference>
<evidence type="ECO:0000313" key="1">
    <source>
        <dbReference type="EMBL" id="TCO56087.1"/>
    </source>
</evidence>
<name>A0A4R2JCD0_9PSEU</name>
<evidence type="ECO:0000313" key="2">
    <source>
        <dbReference type="Proteomes" id="UP000295680"/>
    </source>
</evidence>
<dbReference type="RefSeq" id="WP_132122392.1">
    <property type="nucleotide sequence ID" value="NZ_SLWS01000007.1"/>
</dbReference>
<dbReference type="PANTHER" id="PTHR10138:SF0">
    <property type="entry name" value="TRYPTOPHAN 2,3-DIOXYGENASE"/>
    <property type="match status" value="1"/>
</dbReference>
<dbReference type="GO" id="GO:0046872">
    <property type="term" value="F:metal ion binding"/>
    <property type="evidence" value="ECO:0007669"/>
    <property type="project" value="InterPro"/>
</dbReference>
<dbReference type="SUPFAM" id="SSF140959">
    <property type="entry name" value="Indolic compounds 2,3-dioxygenase-like"/>
    <property type="match status" value="1"/>
</dbReference>
<dbReference type="GO" id="GO:0019441">
    <property type="term" value="P:L-tryptophan catabolic process to kynurenine"/>
    <property type="evidence" value="ECO:0007669"/>
    <property type="project" value="InterPro"/>
</dbReference>
<dbReference type="GO" id="GO:0019442">
    <property type="term" value="P:L-tryptophan catabolic process to acetyl-CoA"/>
    <property type="evidence" value="ECO:0007669"/>
    <property type="project" value="TreeGrafter"/>
</dbReference>
<proteinExistence type="predicted"/>
<keyword evidence="1" id="KW-0560">Oxidoreductase</keyword>
<gene>
    <name evidence="1" type="ORF">EV192_107512</name>
</gene>
<dbReference type="Proteomes" id="UP000295680">
    <property type="component" value="Unassembled WGS sequence"/>
</dbReference>
<keyword evidence="2" id="KW-1185">Reference proteome</keyword>
<organism evidence="1 2">
    <name type="scientific">Actinocrispum wychmicini</name>
    <dbReference type="NCBI Taxonomy" id="1213861"/>
    <lineage>
        <taxon>Bacteria</taxon>
        <taxon>Bacillati</taxon>
        <taxon>Actinomycetota</taxon>
        <taxon>Actinomycetes</taxon>
        <taxon>Pseudonocardiales</taxon>
        <taxon>Pseudonocardiaceae</taxon>
        <taxon>Actinocrispum</taxon>
    </lineage>
</organism>
<dbReference type="EMBL" id="SLWS01000007">
    <property type="protein sequence ID" value="TCO56087.1"/>
    <property type="molecule type" value="Genomic_DNA"/>
</dbReference>
<protein>
    <submittedName>
        <fullName evidence="1">Tryptophan 2,3-dioxygenase</fullName>
    </submittedName>
</protein>
<keyword evidence="1" id="KW-0223">Dioxygenase</keyword>
<reference evidence="1 2" key="1">
    <citation type="submission" date="2019-03" db="EMBL/GenBank/DDBJ databases">
        <title>Genomic Encyclopedia of Type Strains, Phase IV (KMG-IV): sequencing the most valuable type-strain genomes for metagenomic binning, comparative biology and taxonomic classification.</title>
        <authorList>
            <person name="Goeker M."/>
        </authorList>
    </citation>
    <scope>NUCLEOTIDE SEQUENCE [LARGE SCALE GENOMIC DNA]</scope>
    <source>
        <strain evidence="1 2">DSM 45934</strain>
    </source>
</reference>